<sequence>MLADDYDPDYFDDTVLGNGVKRLLPTFLNYFSRGSDKADGTAKDYIVYGTYISDGTRGKGGVADLTSALSADPHLKIMALHGYYDMATPFFTTETQLQLAGLDKVIPVHVFASGHMNYYVEAARPLFKKVFDEFYARVPATAATN</sequence>
<keyword evidence="2" id="KW-1185">Reference proteome</keyword>
<proteinExistence type="predicted"/>
<gene>
    <name evidence="1" type="ORF">N8E88_28895</name>
</gene>
<evidence type="ECO:0000313" key="2">
    <source>
        <dbReference type="Proteomes" id="UP001061991"/>
    </source>
</evidence>
<evidence type="ECO:0000313" key="1">
    <source>
        <dbReference type="EMBL" id="UXN60463.1"/>
    </source>
</evidence>
<organism evidence="1 2">
    <name type="scientific">Phyllobacterium zundukense</name>
    <dbReference type="NCBI Taxonomy" id="1867719"/>
    <lineage>
        <taxon>Bacteria</taxon>
        <taxon>Pseudomonadati</taxon>
        <taxon>Pseudomonadota</taxon>
        <taxon>Alphaproteobacteria</taxon>
        <taxon>Hyphomicrobiales</taxon>
        <taxon>Phyllobacteriaceae</taxon>
        <taxon>Phyllobacterium</taxon>
    </lineage>
</organism>
<protein>
    <submittedName>
        <fullName evidence="1">Uncharacterized protein</fullName>
    </submittedName>
</protein>
<reference evidence="1" key="1">
    <citation type="submission" date="2022-09" db="EMBL/GenBank/DDBJ databases">
        <title>Interaction between co-microsymbionts with complementary sets of symbiotic genes in legume-rhizobium systems.</title>
        <authorList>
            <person name="Safronova V."/>
            <person name="Sazanova A."/>
            <person name="Afonin A."/>
            <person name="Chirak E."/>
        </authorList>
    </citation>
    <scope>NUCLEOTIDE SEQUENCE</scope>
    <source>
        <strain evidence="1">A18/3m</strain>
    </source>
</reference>
<accession>A0ACD4D3U9</accession>
<name>A0ACD4D3U9_9HYPH</name>
<dbReference type="Proteomes" id="UP001061991">
    <property type="component" value="Chromosome"/>
</dbReference>
<dbReference type="EMBL" id="CP104973">
    <property type="protein sequence ID" value="UXN60463.1"/>
    <property type="molecule type" value="Genomic_DNA"/>
</dbReference>